<gene>
    <name evidence="4" type="ORF">DHW03_15370</name>
</gene>
<dbReference type="SMART" id="SM00950">
    <property type="entry name" value="Piwi"/>
    <property type="match status" value="1"/>
</dbReference>
<protein>
    <recommendedName>
        <fullName evidence="2">Protein argonaute</fullName>
    </recommendedName>
</protein>
<comment type="similarity">
    <text evidence="1">Belongs to the argonaute family. Long pAgo subfamily.</text>
</comment>
<reference evidence="4 5" key="1">
    <citation type="submission" date="2018-05" db="EMBL/GenBank/DDBJ databases">
        <title>Pedobacter paludis sp. nov., isolated from wetland soil.</title>
        <authorList>
            <person name="Zhang Y."/>
            <person name="Wang G."/>
        </authorList>
    </citation>
    <scope>NUCLEOTIDE SEQUENCE [LARGE SCALE GENOMIC DNA]</scope>
    <source>
        <strain evidence="4 5">KCTC22721</strain>
    </source>
</reference>
<feature type="domain" description="Piwi" evidence="3">
    <location>
        <begin position="473"/>
        <end position="792"/>
    </location>
</feature>
<evidence type="ECO:0000313" key="5">
    <source>
        <dbReference type="Proteomes" id="UP000245379"/>
    </source>
</evidence>
<evidence type="ECO:0000313" key="4">
    <source>
        <dbReference type="EMBL" id="PWS26173.1"/>
    </source>
</evidence>
<evidence type="ECO:0000256" key="1">
    <source>
        <dbReference type="ARBA" id="ARBA00035012"/>
    </source>
</evidence>
<dbReference type="SUPFAM" id="SSF53098">
    <property type="entry name" value="Ribonuclease H-like"/>
    <property type="match status" value="1"/>
</dbReference>
<comment type="caution">
    <text evidence="4">The sequence shown here is derived from an EMBL/GenBank/DDBJ whole genome shotgun (WGS) entry which is preliminary data.</text>
</comment>
<dbReference type="Proteomes" id="UP000245379">
    <property type="component" value="Unassembled WGS sequence"/>
</dbReference>
<dbReference type="AlphaFoldDB" id="A0A317EJY3"/>
<evidence type="ECO:0000256" key="2">
    <source>
        <dbReference type="ARBA" id="ARBA00035032"/>
    </source>
</evidence>
<dbReference type="EMBL" id="QGNZ01000004">
    <property type="protein sequence ID" value="PWS26173.1"/>
    <property type="molecule type" value="Genomic_DNA"/>
</dbReference>
<dbReference type="InterPro" id="IPR036397">
    <property type="entry name" value="RNaseH_sf"/>
</dbReference>
<keyword evidence="5" id="KW-1185">Reference proteome</keyword>
<dbReference type="InterPro" id="IPR012337">
    <property type="entry name" value="RNaseH-like_sf"/>
</dbReference>
<dbReference type="GO" id="GO:0003676">
    <property type="term" value="F:nucleic acid binding"/>
    <property type="evidence" value="ECO:0007669"/>
    <property type="project" value="InterPro"/>
</dbReference>
<name>A0A317EJY3_9SPHI</name>
<dbReference type="Gene3D" id="3.30.420.10">
    <property type="entry name" value="Ribonuclease H-like superfamily/Ribonuclease H"/>
    <property type="match status" value="1"/>
</dbReference>
<organism evidence="4 5">
    <name type="scientific">Pedobacter yonginense</name>
    <dbReference type="NCBI Taxonomy" id="651869"/>
    <lineage>
        <taxon>Bacteria</taxon>
        <taxon>Pseudomonadati</taxon>
        <taxon>Bacteroidota</taxon>
        <taxon>Sphingobacteriia</taxon>
        <taxon>Sphingobacteriales</taxon>
        <taxon>Sphingobacteriaceae</taxon>
        <taxon>Pedobacter</taxon>
    </lineage>
</organism>
<proteinExistence type="inferred from homology"/>
<accession>A0A317EJY3</accession>
<sequence length="804" mass="91462">MIMNYETVIFPLNNLDQLSADYVLYEIVGLTDSDEDFDSNIQYIVKNLSYKLKHPVTSIERDGKPLLVVRNDSEIIENLPADIMVKRGIMACFRRIGDPIILDFVNYDESSKSIILRFLQFDLQTELNKNPALWQPSSGDAFFNDEARETIGNVSVFNGFFVRVVELPDGGFGLAIDVTKKYISRDPLNVKLTRQQFKSEGVKSSHLVYQYGQHKYEIRADHFSDLNASEYRFNRPSDGKSVSLLQDTLERFGNPMPPFVANLPDDASAIIYKTNDNQERRVIAGLCYRVFDTEDPQIRKIHKKSIIIPFYRRMLIKAVRNRYLKSLRYGNVQLNISPTPVLVEKTKFPSPDLLFGKGTVLTTNNSDGAIRTSIDNLGRKRKNLLLDKNVGFYTTATFQTQYFVVPQTIFNMYGNRKFFLEHLISQVDIMHPTESGWNPNVITYDDRGKKNAIEIGFEILQKIKEGITKTGGYALVMLPSNVERVKRQHDDLAALVVSGCHEDHSITASIMHSDTLEECYIHKSVQGASTYEVRNDLKGKYSGYILGVAINQVLLNNERWPYILNMPLNADLTIGIDVKKKLAGFTFVDKFSKNILTKFDKSDNKERLSSGQVVKMLVKNIALLCNHSSSPVEKIVIHRDGRLFTSERDGILMAIKILKEKDIIPQTASVSFVEIPKHSISPFRLFDVTKEYDIKQQRVDNGLVLNPEIGSYVKINPKEAFLCTTGREFSHGGSSNPLYVKYSSGTLSLDNILQDIYFLSCLAYTKPDDCSRYPVTIKITDRRINTLGSPYDEEYLDILKSVNI</sequence>
<evidence type="ECO:0000259" key="3">
    <source>
        <dbReference type="SMART" id="SM00950"/>
    </source>
</evidence>
<dbReference type="InterPro" id="IPR003165">
    <property type="entry name" value="Piwi"/>
</dbReference>